<dbReference type="Proteomes" id="UP000536509">
    <property type="component" value="Unassembled WGS sequence"/>
</dbReference>
<protein>
    <submittedName>
        <fullName evidence="2">Uncharacterized protein</fullName>
    </submittedName>
</protein>
<keyword evidence="3" id="KW-1185">Reference proteome</keyword>
<gene>
    <name evidence="2" type="ORF">HKT18_01275</name>
</gene>
<name>A0A7Y3R6I8_9FLAO</name>
<feature type="transmembrane region" description="Helical" evidence="1">
    <location>
        <begin position="58"/>
        <end position="81"/>
    </location>
</feature>
<keyword evidence="1" id="KW-0472">Membrane</keyword>
<evidence type="ECO:0000256" key="1">
    <source>
        <dbReference type="SAM" id="Phobius"/>
    </source>
</evidence>
<accession>A0A7Y3R6I8</accession>
<comment type="caution">
    <text evidence="2">The sequence shown here is derived from an EMBL/GenBank/DDBJ whole genome shotgun (WGS) entry which is preliminary data.</text>
</comment>
<organism evidence="2 3">
    <name type="scientific">Flavobacterium rivulicola</name>
    <dbReference type="NCBI Taxonomy" id="2732161"/>
    <lineage>
        <taxon>Bacteria</taxon>
        <taxon>Pseudomonadati</taxon>
        <taxon>Bacteroidota</taxon>
        <taxon>Flavobacteriia</taxon>
        <taxon>Flavobacteriales</taxon>
        <taxon>Flavobacteriaceae</taxon>
        <taxon>Flavobacterium</taxon>
    </lineage>
</organism>
<evidence type="ECO:0000313" key="2">
    <source>
        <dbReference type="EMBL" id="NNT70835.1"/>
    </source>
</evidence>
<keyword evidence="1" id="KW-1133">Transmembrane helix</keyword>
<dbReference type="EMBL" id="JABEVX010000001">
    <property type="protein sequence ID" value="NNT70835.1"/>
    <property type="molecule type" value="Genomic_DNA"/>
</dbReference>
<reference evidence="2 3" key="1">
    <citation type="submission" date="2020-05" db="EMBL/GenBank/DDBJ databases">
        <title>Draft genome of Flavobacterium sp. IMCC34852.</title>
        <authorList>
            <person name="Song J."/>
            <person name="Cho J.-C."/>
        </authorList>
    </citation>
    <scope>NUCLEOTIDE SEQUENCE [LARGE SCALE GENOMIC DNA]</scope>
    <source>
        <strain evidence="2 3">IMCC34852</strain>
    </source>
</reference>
<keyword evidence="1" id="KW-0812">Transmembrane</keyword>
<dbReference type="RefSeq" id="WP_171221043.1">
    <property type="nucleotide sequence ID" value="NZ_CP121446.1"/>
</dbReference>
<proteinExistence type="predicted"/>
<evidence type="ECO:0000313" key="3">
    <source>
        <dbReference type="Proteomes" id="UP000536509"/>
    </source>
</evidence>
<feature type="transmembrane region" description="Helical" evidence="1">
    <location>
        <begin position="25"/>
        <end position="46"/>
    </location>
</feature>
<feature type="transmembrane region" description="Helical" evidence="1">
    <location>
        <begin position="101"/>
        <end position="123"/>
    </location>
</feature>
<sequence>MAISLFSFYLNLNINKELKSSLMPYTGWGFGRGYMTAMLFILIGLMSAKGSTSKTIQVLRILVIVLMSVNVYDGVQNWLLITPEDYTNPNPYLRYDTLTPIYTIFTPLFWIIVMLIALVWNYFKNKKQQAKS</sequence>
<dbReference type="AlphaFoldDB" id="A0A7Y3R6I8"/>